<evidence type="ECO:0000259" key="6">
    <source>
        <dbReference type="Pfam" id="PF00557"/>
    </source>
</evidence>
<keyword evidence="9" id="KW-1185">Reference proteome</keyword>
<evidence type="ECO:0000256" key="1">
    <source>
        <dbReference type="ARBA" id="ARBA00001936"/>
    </source>
</evidence>
<evidence type="ECO:0000313" key="8">
    <source>
        <dbReference type="EMBL" id="APH05526.1"/>
    </source>
</evidence>
<name>A0A1L3MT65_9BACI</name>
<dbReference type="KEGG" id="bwh:A9C19_12620"/>
<dbReference type="RefSeq" id="WP_072580316.1">
    <property type="nucleotide sequence ID" value="NZ_CP016020.1"/>
</dbReference>
<dbReference type="Gene3D" id="3.40.350.10">
    <property type="entry name" value="Creatinase/prolidase N-terminal domain"/>
    <property type="match status" value="1"/>
</dbReference>
<protein>
    <submittedName>
        <fullName evidence="8">Metallopeptidase</fullName>
    </submittedName>
</protein>
<dbReference type="Proteomes" id="UP000181936">
    <property type="component" value="Chromosome"/>
</dbReference>
<dbReference type="OrthoDB" id="9806388at2"/>
<dbReference type="InterPro" id="IPR001714">
    <property type="entry name" value="Pept_M24_MAP"/>
</dbReference>
<gene>
    <name evidence="8" type="ORF">A9C19_12620</name>
</gene>
<proteinExistence type="inferred from homology"/>
<keyword evidence="4" id="KW-0378">Hydrolase</keyword>
<dbReference type="InterPro" id="IPR036005">
    <property type="entry name" value="Creatinase/aminopeptidase-like"/>
</dbReference>
<evidence type="ECO:0000259" key="7">
    <source>
        <dbReference type="Pfam" id="PF01321"/>
    </source>
</evidence>
<keyword evidence="3" id="KW-0479">Metal-binding</keyword>
<accession>A0A1L3MT65</accession>
<evidence type="ECO:0000256" key="2">
    <source>
        <dbReference type="ARBA" id="ARBA00008766"/>
    </source>
</evidence>
<keyword evidence="5" id="KW-0464">Manganese</keyword>
<dbReference type="GO" id="GO:0004177">
    <property type="term" value="F:aminopeptidase activity"/>
    <property type="evidence" value="ECO:0007669"/>
    <property type="project" value="UniProtKB-ARBA"/>
</dbReference>
<dbReference type="SUPFAM" id="SSF55920">
    <property type="entry name" value="Creatinase/aminopeptidase"/>
    <property type="match status" value="1"/>
</dbReference>
<dbReference type="PROSITE" id="PS00491">
    <property type="entry name" value="PROLINE_PEPTIDASE"/>
    <property type="match status" value="1"/>
</dbReference>
<evidence type="ECO:0000256" key="3">
    <source>
        <dbReference type="ARBA" id="ARBA00022723"/>
    </source>
</evidence>
<dbReference type="PANTHER" id="PTHR46112:SF10">
    <property type="entry name" value="DIPEPTIDASE YKVY-RELATED"/>
    <property type="match status" value="1"/>
</dbReference>
<evidence type="ECO:0000313" key="9">
    <source>
        <dbReference type="Proteomes" id="UP000181936"/>
    </source>
</evidence>
<dbReference type="Gene3D" id="3.90.230.10">
    <property type="entry name" value="Creatinase/methionine aminopeptidase superfamily"/>
    <property type="match status" value="1"/>
</dbReference>
<dbReference type="Pfam" id="PF01321">
    <property type="entry name" value="Creatinase_N"/>
    <property type="match status" value="1"/>
</dbReference>
<dbReference type="InterPro" id="IPR050659">
    <property type="entry name" value="Peptidase_M24B"/>
</dbReference>
<dbReference type="EMBL" id="CP016020">
    <property type="protein sequence ID" value="APH05526.1"/>
    <property type="molecule type" value="Genomic_DNA"/>
</dbReference>
<feature type="domain" description="Peptidase M24" evidence="6">
    <location>
        <begin position="148"/>
        <end position="350"/>
    </location>
</feature>
<dbReference type="Pfam" id="PF00557">
    <property type="entry name" value="Peptidase_M24"/>
    <property type="match status" value="1"/>
</dbReference>
<dbReference type="SUPFAM" id="SSF53092">
    <property type="entry name" value="Creatinase/prolidase N-terminal domain"/>
    <property type="match status" value="1"/>
</dbReference>
<dbReference type="PANTHER" id="PTHR46112">
    <property type="entry name" value="AMINOPEPTIDASE"/>
    <property type="match status" value="1"/>
</dbReference>
<comment type="similarity">
    <text evidence="2">Belongs to the peptidase M24B family.</text>
</comment>
<dbReference type="InterPro" id="IPR000994">
    <property type="entry name" value="Pept_M24"/>
</dbReference>
<dbReference type="GO" id="GO:0008235">
    <property type="term" value="F:metalloexopeptidase activity"/>
    <property type="evidence" value="ECO:0007669"/>
    <property type="project" value="UniProtKB-ARBA"/>
</dbReference>
<comment type="cofactor">
    <cofactor evidence="1">
        <name>Mn(2+)</name>
        <dbReference type="ChEBI" id="CHEBI:29035"/>
    </cofactor>
</comment>
<dbReference type="PRINTS" id="PR00599">
    <property type="entry name" value="MAPEPTIDASE"/>
</dbReference>
<evidence type="ECO:0000256" key="5">
    <source>
        <dbReference type="ARBA" id="ARBA00023211"/>
    </source>
</evidence>
<evidence type="ECO:0000256" key="4">
    <source>
        <dbReference type="ARBA" id="ARBA00022801"/>
    </source>
</evidence>
<feature type="domain" description="Creatinase N-terminal" evidence="7">
    <location>
        <begin position="4"/>
        <end position="140"/>
    </location>
</feature>
<sequence>MEHRLHKLKAYLEAEDINMCFIQSKENVFYLTNFYTDPHERLMGLFLFSGHIAPFFICPQMEVNQAKTAGWKGEIVGYADHEDPWIKIQSAIASRKLGKIEKVAIEKEVVPYSRVEALSTITPNAHFVSIEEALNRMRVVKDHDEINILRKAAELADFGVQVGIHALKTGVTEMEVLATIEYELKKKGIREMSFSTMVLFGEKSGDPHGNPGLKTLSEGDFVLFDLGVVLEGYCSDITRTYVYKSFNKKQEEIYNTVLKAQKAALEASKPGVRIGDLDQIARTVITDAGYGDFFPHRLGHGLGINVHEYPSMSHTNDEILQEGMVYTIEPGIYVPQVGGVRIEDDVLITKDGHETLTNLSKEFTVLQEEVK</sequence>
<reference evidence="8 9" key="1">
    <citation type="journal article" date="2016" name="Sci. Rep.">
        <title>Complete genome sequence and transcriptomic analysis of a novel marine strain Bacillus weihaiensis reveals the mechanism of brown algae degradation.</title>
        <authorList>
            <person name="Zhu Y."/>
            <person name="Chen P."/>
            <person name="Bao Y."/>
            <person name="Men Y."/>
            <person name="Zeng Y."/>
            <person name="Yang J."/>
            <person name="Sun J."/>
            <person name="Sun Y."/>
        </authorList>
    </citation>
    <scope>NUCLEOTIDE SEQUENCE [LARGE SCALE GENOMIC DNA]</scope>
    <source>
        <strain evidence="8 9">Alg07</strain>
    </source>
</reference>
<dbReference type="InterPro" id="IPR001131">
    <property type="entry name" value="Peptidase_M24B_aminopep-P_CS"/>
</dbReference>
<dbReference type="InterPro" id="IPR000587">
    <property type="entry name" value="Creatinase_N"/>
</dbReference>
<dbReference type="AlphaFoldDB" id="A0A1L3MT65"/>
<dbReference type="CDD" id="cd01092">
    <property type="entry name" value="APP-like"/>
    <property type="match status" value="1"/>
</dbReference>
<dbReference type="GO" id="GO:0046872">
    <property type="term" value="F:metal ion binding"/>
    <property type="evidence" value="ECO:0007669"/>
    <property type="project" value="UniProtKB-KW"/>
</dbReference>
<dbReference type="STRING" id="1547283.A9C19_12620"/>
<dbReference type="FunFam" id="3.90.230.10:FF:000014">
    <property type="entry name" value="Aminopeptidase P family protein"/>
    <property type="match status" value="1"/>
</dbReference>
<dbReference type="InterPro" id="IPR029149">
    <property type="entry name" value="Creatin/AminoP/Spt16_N"/>
</dbReference>
<organism evidence="8 9">
    <name type="scientific">Bacillus weihaiensis</name>
    <dbReference type="NCBI Taxonomy" id="1547283"/>
    <lineage>
        <taxon>Bacteria</taxon>
        <taxon>Bacillati</taxon>
        <taxon>Bacillota</taxon>
        <taxon>Bacilli</taxon>
        <taxon>Bacillales</taxon>
        <taxon>Bacillaceae</taxon>
        <taxon>Bacillus</taxon>
    </lineage>
</organism>